<dbReference type="GeneID" id="90071220"/>
<proteinExistence type="predicted"/>
<feature type="coiled-coil region" evidence="1">
    <location>
        <begin position="92"/>
        <end position="119"/>
    </location>
</feature>
<feature type="region of interest" description="Disordered" evidence="2">
    <location>
        <begin position="522"/>
        <end position="542"/>
    </location>
</feature>
<feature type="compositionally biased region" description="Polar residues" evidence="2">
    <location>
        <begin position="8"/>
        <end position="24"/>
    </location>
</feature>
<dbReference type="EMBL" id="BTFZ01000001">
    <property type="protein sequence ID" value="GMM33241.1"/>
    <property type="molecule type" value="Genomic_DNA"/>
</dbReference>
<feature type="region of interest" description="Disordered" evidence="2">
    <location>
        <begin position="464"/>
        <end position="509"/>
    </location>
</feature>
<feature type="compositionally biased region" description="Polar residues" evidence="2">
    <location>
        <begin position="466"/>
        <end position="475"/>
    </location>
</feature>
<name>A0AAV5QF70_9ASCO</name>
<reference evidence="3 4" key="1">
    <citation type="journal article" date="2023" name="Elife">
        <title>Identification of key yeast species and microbe-microbe interactions impacting larval growth of Drosophila in the wild.</title>
        <authorList>
            <person name="Mure A."/>
            <person name="Sugiura Y."/>
            <person name="Maeda R."/>
            <person name="Honda K."/>
            <person name="Sakurai N."/>
            <person name="Takahashi Y."/>
            <person name="Watada M."/>
            <person name="Katoh T."/>
            <person name="Gotoh A."/>
            <person name="Gotoh Y."/>
            <person name="Taniguchi I."/>
            <person name="Nakamura K."/>
            <person name="Hayashi T."/>
            <person name="Katayama T."/>
            <person name="Uemura T."/>
            <person name="Hattori Y."/>
        </authorList>
    </citation>
    <scope>NUCLEOTIDE SEQUENCE [LARGE SCALE GENOMIC DNA]</scope>
    <source>
        <strain evidence="3 4">SC-9</strain>
    </source>
</reference>
<dbReference type="AlphaFoldDB" id="A0AAV5QF70"/>
<sequence>MPQPRNPSPSSYSSVPLNNNTQLPSSSSSSSSSSTNGSNSTPYKRWSVKMTNEFSRLLVQYRSQRIDSTNSLTNSGLRGIQNELKHLFPSQFEMNKFDIKKLREKLKQMNNEIMAFKNFLVSEKLVIWSISEGKLYIGSVPKVHELWKKAANSEYPALSWTNIKRYMQGGCHYIYLHSIEFYYEPSGGDLVSLKDLFGNKNLQKAFHPLETPKIIQLIQDLEENDVNSPEGKDIGVHNVSFYDDKDLNNDYKTPSLNLPVHIPQPQTFAQQNPYFYNNHQQSMPQYPGPLPVVILPSVYPNGPYQQTPIVGDVPIQINNPMIYSHNLIPPQFPVTNTNIYSHQNSTTHTNDYHQLIQDPFYKNGDSLGLIENQPVPLIPQNQVPYALRSHQSSGSLQRPTSSLDTFWNTNGGNINNGSWIWNEMGKMDLAGHQTLPTNHSQNITPVLKSVAAIKPAVMKTKIGTEQGYSSTTSESRNNEKTNSNSMDDSNNDKNSTDDRNSTNKKASYQDFSIENHNVCVPSTISNNSKLSSTPSPKNRGRTYYNKETNLVSRDIITTPNPQKSTASVPRLDDISSMNIVAKDGYPEFSNETTSNHSHISSNMAHPGNLTLSSHINPRLLGPSSFEATQSVQTNQLFAVFLEHQRHLEDCNSLFRHLHSLGIINARDFLHLGNIVAKNDAVLYYLINNEVEFEEKVAFLKEYIEKD</sequence>
<evidence type="ECO:0000313" key="3">
    <source>
        <dbReference type="EMBL" id="GMM33241.1"/>
    </source>
</evidence>
<dbReference type="RefSeq" id="XP_064850241.1">
    <property type="nucleotide sequence ID" value="XM_064994169.1"/>
</dbReference>
<organism evidence="3 4">
    <name type="scientific">Saccharomycopsis crataegensis</name>
    <dbReference type="NCBI Taxonomy" id="43959"/>
    <lineage>
        <taxon>Eukaryota</taxon>
        <taxon>Fungi</taxon>
        <taxon>Dikarya</taxon>
        <taxon>Ascomycota</taxon>
        <taxon>Saccharomycotina</taxon>
        <taxon>Saccharomycetes</taxon>
        <taxon>Saccharomycopsidaceae</taxon>
        <taxon>Saccharomycopsis</taxon>
    </lineage>
</organism>
<feature type="compositionally biased region" description="Low complexity" evidence="2">
    <location>
        <begin position="25"/>
        <end position="41"/>
    </location>
</feature>
<feature type="region of interest" description="Disordered" evidence="2">
    <location>
        <begin position="1"/>
        <end position="44"/>
    </location>
</feature>
<keyword evidence="1" id="KW-0175">Coiled coil</keyword>
<keyword evidence="4" id="KW-1185">Reference proteome</keyword>
<feature type="compositionally biased region" description="Basic and acidic residues" evidence="2">
    <location>
        <begin position="490"/>
        <end position="501"/>
    </location>
</feature>
<gene>
    <name evidence="3" type="ORF">DASC09_005660</name>
</gene>
<evidence type="ECO:0000256" key="2">
    <source>
        <dbReference type="SAM" id="MobiDB-lite"/>
    </source>
</evidence>
<comment type="caution">
    <text evidence="3">The sequence shown here is derived from an EMBL/GenBank/DDBJ whole genome shotgun (WGS) entry which is preliminary data.</text>
</comment>
<accession>A0AAV5QF70</accession>
<feature type="compositionally biased region" description="Polar residues" evidence="2">
    <location>
        <begin position="522"/>
        <end position="536"/>
    </location>
</feature>
<evidence type="ECO:0000313" key="4">
    <source>
        <dbReference type="Proteomes" id="UP001360560"/>
    </source>
</evidence>
<evidence type="ECO:0000256" key="1">
    <source>
        <dbReference type="SAM" id="Coils"/>
    </source>
</evidence>
<protein>
    <submittedName>
        <fullName evidence="3">Uncharacterized protein</fullName>
    </submittedName>
</protein>
<dbReference type="Proteomes" id="UP001360560">
    <property type="component" value="Unassembled WGS sequence"/>
</dbReference>